<organism evidence="1 2">
    <name type="scientific">Ensifer canadensis</name>
    <dbReference type="NCBI Taxonomy" id="555315"/>
    <lineage>
        <taxon>Bacteria</taxon>
        <taxon>Pseudomonadati</taxon>
        <taxon>Pseudomonadota</taxon>
        <taxon>Alphaproteobacteria</taxon>
        <taxon>Hyphomicrobiales</taxon>
        <taxon>Rhizobiaceae</taxon>
        <taxon>Sinorhizobium/Ensifer group</taxon>
        <taxon>Ensifer</taxon>
    </lineage>
</organism>
<comment type="caution">
    <text evidence="1">The sequence shown here is derived from an EMBL/GenBank/DDBJ whole genome shotgun (WGS) entry which is preliminary data.</text>
</comment>
<name>A0AAW4FE07_9HYPH</name>
<dbReference type="Gene3D" id="3.30.2000.30">
    <property type="match status" value="1"/>
</dbReference>
<evidence type="ECO:0000313" key="2">
    <source>
        <dbReference type="Proteomes" id="UP000744980"/>
    </source>
</evidence>
<proteinExistence type="predicted"/>
<gene>
    <name evidence="1" type="ORF">GFB56_00280</name>
</gene>
<dbReference type="Proteomes" id="UP000744980">
    <property type="component" value="Unassembled WGS sequence"/>
</dbReference>
<reference evidence="1 2" key="1">
    <citation type="submission" date="2020-01" db="EMBL/GenBank/DDBJ databases">
        <title>Draft genome assembly of Ensifer adhaerens T173.</title>
        <authorList>
            <person name="Craig J.E."/>
            <person name="Stinchcombe J.R."/>
        </authorList>
    </citation>
    <scope>NUCLEOTIDE SEQUENCE [LARGE SCALE GENOMIC DNA]</scope>
    <source>
        <strain evidence="1 2">T173</strain>
    </source>
</reference>
<dbReference type="EMBL" id="WXFA01000001">
    <property type="protein sequence ID" value="MBM3089256.1"/>
    <property type="molecule type" value="Genomic_DNA"/>
</dbReference>
<evidence type="ECO:0000313" key="1">
    <source>
        <dbReference type="EMBL" id="MBM3089256.1"/>
    </source>
</evidence>
<keyword evidence="2" id="KW-1185">Reference proteome</keyword>
<dbReference type="Pfam" id="PF11367">
    <property type="entry name" value="Tail_completion_gp17"/>
    <property type="match status" value="1"/>
</dbReference>
<protein>
    <submittedName>
        <fullName evidence="1">DUF3168 domain-containing protein</fullName>
    </submittedName>
</protein>
<accession>A0AAW4FE07</accession>
<dbReference type="InterPro" id="IPR021508">
    <property type="entry name" value="Gp17-like"/>
</dbReference>
<dbReference type="RefSeq" id="WP_203527220.1">
    <property type="nucleotide sequence ID" value="NZ_CP083370.1"/>
</dbReference>
<dbReference type="AlphaFoldDB" id="A0AAW4FE07"/>
<sequence length="139" mass="14830">MIEPTVALRTAIRAALIASPEVSALVPAAHIRAGSTRPDNFPMIIMSDGQTEFLGNASGSQYVARVFLDLHIWSVDDGADTAKAIGFAVCNALKEVPAASGFAIDEFSLPAVHWMRDPDPALSYAHGVINVEAVIRWSI</sequence>
<dbReference type="InterPro" id="IPR053745">
    <property type="entry name" value="Viral_Tail_Comp_sf"/>
</dbReference>